<dbReference type="InterPro" id="IPR025101">
    <property type="entry name" value="DUF4012"/>
</dbReference>
<reference evidence="2" key="1">
    <citation type="submission" date="2017-09" db="EMBL/GenBank/DDBJ databases">
        <title>Depth-based differentiation of microbial function through sediment-hosted aquifers and enrichment of novel symbionts in the deep terrestrial subsurface.</title>
        <authorList>
            <person name="Probst A.J."/>
            <person name="Ladd B."/>
            <person name="Jarett J.K."/>
            <person name="Geller-Mcgrath D.E."/>
            <person name="Sieber C.M.K."/>
            <person name="Emerson J.B."/>
            <person name="Anantharaman K."/>
            <person name="Thomas B.C."/>
            <person name="Malmstrom R."/>
            <person name="Stieglmeier M."/>
            <person name="Klingl A."/>
            <person name="Woyke T."/>
            <person name="Ryan C.M."/>
            <person name="Banfield J.F."/>
        </authorList>
    </citation>
    <scope>NUCLEOTIDE SEQUENCE [LARGE SCALE GENOMIC DNA]</scope>
</reference>
<accession>A0A2H0WPM7</accession>
<dbReference type="Pfam" id="PF13196">
    <property type="entry name" value="DUF4012"/>
    <property type="match status" value="1"/>
</dbReference>
<evidence type="ECO:0000313" key="1">
    <source>
        <dbReference type="EMBL" id="PIS14624.1"/>
    </source>
</evidence>
<name>A0A2H0WPM7_9BACT</name>
<evidence type="ECO:0000313" key="2">
    <source>
        <dbReference type="Proteomes" id="UP000230775"/>
    </source>
</evidence>
<evidence type="ECO:0008006" key="3">
    <source>
        <dbReference type="Google" id="ProtNLM"/>
    </source>
</evidence>
<sequence>MKIIRSFFFLLLFAFFLFSVFFFKIAAAGKNLIFSVLENQPEKFEKNYSLFKKNIDLFLPDGDIKTLISFLPETLGKSEEKTYYIILQNNRELRPSGGFMGSFAKLKFINGGLLNMEIQDIYVPDGQLPGHVQPPWPIQQAFKQGWWKLRDANWDPDFPTAAQTIAWFLEKGGEERADGIIAVNLSLFEKILPLIGPVKLIDYNQVVNEENFYQVIQGYSETNFFPGSTQKKDILSAFAEVFFEKAKALNPVEKLRALRIILKSIERKQTLFYFQNQKLQQTFHQRAWDGSLTSKWLIKDGEINDYLYMVETNLGANKANCCIDREIVHDVFRTNSGLIEEELKIKFNNKSTVSTPQPPVFWGGNYINFLRVYLPAEAVIKEISAGGEKVAPENVFYDYREKEKLLGVGFFVTISFSSEKTVQINYFLPAKPANRYNLNLKRQPGIESFKYQLNIAGENVKSKTIIKTILSDQDFSIKL</sequence>
<dbReference type="AlphaFoldDB" id="A0A2H0WPM7"/>
<dbReference type="EMBL" id="PEZI01000037">
    <property type="protein sequence ID" value="PIS14624.1"/>
    <property type="molecule type" value="Genomic_DNA"/>
</dbReference>
<dbReference type="Proteomes" id="UP000230775">
    <property type="component" value="Unassembled WGS sequence"/>
</dbReference>
<proteinExistence type="predicted"/>
<protein>
    <recommendedName>
        <fullName evidence="3">DUF4012 domain-containing protein</fullName>
    </recommendedName>
</protein>
<gene>
    <name evidence="1" type="ORF">COT64_01690</name>
</gene>
<organism evidence="1 2">
    <name type="scientific">Candidatus Shapirobacteria bacterium CG09_land_8_20_14_0_10_39_12</name>
    <dbReference type="NCBI Taxonomy" id="1974885"/>
    <lineage>
        <taxon>Bacteria</taxon>
        <taxon>Candidatus Shapironibacteriota</taxon>
    </lineage>
</organism>
<comment type="caution">
    <text evidence="1">The sequence shown here is derived from an EMBL/GenBank/DDBJ whole genome shotgun (WGS) entry which is preliminary data.</text>
</comment>